<sequence length="46" mass="5483">MLSVSLIGLLIIKLKLKSKKPDSFYYKKKFFCRELSYKNSSLHWSL</sequence>
<organism evidence="1 2">
    <name type="scientific">Hyella patelloides LEGE 07179</name>
    <dbReference type="NCBI Taxonomy" id="945734"/>
    <lineage>
        <taxon>Bacteria</taxon>
        <taxon>Bacillati</taxon>
        <taxon>Cyanobacteriota</taxon>
        <taxon>Cyanophyceae</taxon>
        <taxon>Pleurocapsales</taxon>
        <taxon>Hyellaceae</taxon>
        <taxon>Hyella</taxon>
    </lineage>
</organism>
<reference evidence="1 2" key="1">
    <citation type="submission" date="2019-01" db="EMBL/GenBank/DDBJ databases">
        <authorList>
            <person name="Brito A."/>
        </authorList>
    </citation>
    <scope>NUCLEOTIDE SEQUENCE [LARGE SCALE GENOMIC DNA]</scope>
    <source>
        <strain evidence="1">1</strain>
    </source>
</reference>
<gene>
    <name evidence="1" type="ORF">H1P_2760008</name>
</gene>
<dbReference type="EMBL" id="CAACVJ010000197">
    <property type="protein sequence ID" value="VEP14625.1"/>
    <property type="molecule type" value="Genomic_DNA"/>
</dbReference>
<name>A0A563VT82_9CYAN</name>
<protein>
    <submittedName>
        <fullName evidence="1">Uncharacterized protein</fullName>
    </submittedName>
</protein>
<dbReference type="AlphaFoldDB" id="A0A563VT82"/>
<accession>A0A563VT82</accession>
<evidence type="ECO:0000313" key="2">
    <source>
        <dbReference type="Proteomes" id="UP000320055"/>
    </source>
</evidence>
<evidence type="ECO:0000313" key="1">
    <source>
        <dbReference type="EMBL" id="VEP14625.1"/>
    </source>
</evidence>
<proteinExistence type="predicted"/>
<dbReference type="Proteomes" id="UP000320055">
    <property type="component" value="Unassembled WGS sequence"/>
</dbReference>
<keyword evidence="2" id="KW-1185">Reference proteome</keyword>